<evidence type="ECO:0000313" key="1">
    <source>
        <dbReference type="EMBL" id="KAI0062415.1"/>
    </source>
</evidence>
<organism evidence="1 2">
    <name type="scientific">Artomyces pyxidatus</name>
    <dbReference type="NCBI Taxonomy" id="48021"/>
    <lineage>
        <taxon>Eukaryota</taxon>
        <taxon>Fungi</taxon>
        <taxon>Dikarya</taxon>
        <taxon>Basidiomycota</taxon>
        <taxon>Agaricomycotina</taxon>
        <taxon>Agaricomycetes</taxon>
        <taxon>Russulales</taxon>
        <taxon>Auriscalpiaceae</taxon>
        <taxon>Artomyces</taxon>
    </lineage>
</organism>
<reference evidence="1" key="2">
    <citation type="journal article" date="2022" name="New Phytol.">
        <title>Evolutionary transition to the ectomycorrhizal habit in the genomes of a hyperdiverse lineage of mushroom-forming fungi.</title>
        <authorList>
            <person name="Looney B."/>
            <person name="Miyauchi S."/>
            <person name="Morin E."/>
            <person name="Drula E."/>
            <person name="Courty P.E."/>
            <person name="Kohler A."/>
            <person name="Kuo A."/>
            <person name="LaButti K."/>
            <person name="Pangilinan J."/>
            <person name="Lipzen A."/>
            <person name="Riley R."/>
            <person name="Andreopoulos W."/>
            <person name="He G."/>
            <person name="Johnson J."/>
            <person name="Nolan M."/>
            <person name="Tritt A."/>
            <person name="Barry K.W."/>
            <person name="Grigoriev I.V."/>
            <person name="Nagy L.G."/>
            <person name="Hibbett D."/>
            <person name="Henrissat B."/>
            <person name="Matheny P.B."/>
            <person name="Labbe J."/>
            <person name="Martin F.M."/>
        </authorList>
    </citation>
    <scope>NUCLEOTIDE SEQUENCE</scope>
    <source>
        <strain evidence="1">HHB10654</strain>
    </source>
</reference>
<accession>A0ACB8T2Q2</accession>
<protein>
    <submittedName>
        <fullName evidence="1">Uncharacterized protein</fullName>
    </submittedName>
</protein>
<sequence>MDQLKLQLQVTLIELAASEMKNRAFKNMCLGQLPHQPPPQQAAVDHTVMAKQANNGHARLQPADSAQRSAHRELSETADTLRPTSPRPSSAPVQNTRKSTAPSVSGAGIAHESGATDDPARGKRSVDEQGEDELSDTSSSVPLLKKRRLLKSKSGRQPSTSHSLLDPEIEYTTGWPRAWHSLLALKANIPPFILPDDVGRAARKLQYFVLGLRTPSSLFTEQMSHGKELCIDRRLSPFAPAGHGLSGLLLHLGEYSSKRNPALMPVFVNYGNILDYHYFGQYKLDELELPEKYLTREEWAQLHEDVKIH</sequence>
<reference evidence="1" key="1">
    <citation type="submission" date="2021-03" db="EMBL/GenBank/DDBJ databases">
        <authorList>
            <consortium name="DOE Joint Genome Institute"/>
            <person name="Ahrendt S."/>
            <person name="Looney B.P."/>
            <person name="Miyauchi S."/>
            <person name="Morin E."/>
            <person name="Drula E."/>
            <person name="Courty P.E."/>
            <person name="Chicoki N."/>
            <person name="Fauchery L."/>
            <person name="Kohler A."/>
            <person name="Kuo A."/>
            <person name="Labutti K."/>
            <person name="Pangilinan J."/>
            <person name="Lipzen A."/>
            <person name="Riley R."/>
            <person name="Andreopoulos W."/>
            <person name="He G."/>
            <person name="Johnson J."/>
            <person name="Barry K.W."/>
            <person name="Grigoriev I.V."/>
            <person name="Nagy L."/>
            <person name="Hibbett D."/>
            <person name="Henrissat B."/>
            <person name="Matheny P.B."/>
            <person name="Labbe J."/>
            <person name="Martin F."/>
        </authorList>
    </citation>
    <scope>NUCLEOTIDE SEQUENCE</scope>
    <source>
        <strain evidence="1">HHB10654</strain>
    </source>
</reference>
<comment type="caution">
    <text evidence="1">The sequence shown here is derived from an EMBL/GenBank/DDBJ whole genome shotgun (WGS) entry which is preliminary data.</text>
</comment>
<keyword evidence="2" id="KW-1185">Reference proteome</keyword>
<evidence type="ECO:0000313" key="2">
    <source>
        <dbReference type="Proteomes" id="UP000814140"/>
    </source>
</evidence>
<dbReference type="EMBL" id="MU277207">
    <property type="protein sequence ID" value="KAI0062415.1"/>
    <property type="molecule type" value="Genomic_DNA"/>
</dbReference>
<name>A0ACB8T2Q2_9AGAM</name>
<dbReference type="Proteomes" id="UP000814140">
    <property type="component" value="Unassembled WGS sequence"/>
</dbReference>
<gene>
    <name evidence="1" type="ORF">BV25DRAFT_1915961</name>
</gene>
<proteinExistence type="predicted"/>